<accession>A0A6B3NUY4</accession>
<name>A0A6B3NUY4_9PSED</name>
<evidence type="ECO:0000313" key="4">
    <source>
        <dbReference type="EMBL" id="NER59036.1"/>
    </source>
</evidence>
<dbReference type="RefSeq" id="WP_163946091.1">
    <property type="nucleotide sequence ID" value="NZ_JAAHBU010000187.1"/>
</dbReference>
<accession>A0A6M0CND5</accession>
<dbReference type="EMBL" id="JAAHBU010000187">
    <property type="protein sequence ID" value="NER64851.1"/>
    <property type="molecule type" value="Genomic_DNA"/>
</dbReference>
<dbReference type="AlphaFoldDB" id="A0A6B3NUY4"/>
<dbReference type="InterPro" id="IPR001343">
    <property type="entry name" value="Hemolysn_Ca-bd"/>
</dbReference>
<dbReference type="Pfam" id="PF00353">
    <property type="entry name" value="HemolysinCabind"/>
    <property type="match status" value="2"/>
</dbReference>
<comment type="caution">
    <text evidence="5">The sequence shown here is derived from an EMBL/GenBank/DDBJ whole genome shotgun (WGS) entry which is preliminary data.</text>
</comment>
<evidence type="ECO:0000313" key="5">
    <source>
        <dbReference type="EMBL" id="NER64851.1"/>
    </source>
</evidence>
<dbReference type="PROSITE" id="PS00330">
    <property type="entry name" value="HEMOLYSIN_CALCIUM"/>
    <property type="match status" value="2"/>
</dbReference>
<proteinExistence type="predicted"/>
<organism evidence="5 7">
    <name type="scientific">Pseudomonas brassicae</name>
    <dbReference type="NCBI Taxonomy" id="2708063"/>
    <lineage>
        <taxon>Bacteria</taxon>
        <taxon>Pseudomonadati</taxon>
        <taxon>Pseudomonadota</taxon>
        <taxon>Gammaproteobacteria</taxon>
        <taxon>Pseudomonadales</taxon>
        <taxon>Pseudomonadaceae</taxon>
        <taxon>Pseudomonas</taxon>
    </lineage>
</organism>
<dbReference type="Proteomes" id="UP000480410">
    <property type="component" value="Unassembled WGS sequence"/>
</dbReference>
<dbReference type="PANTHER" id="PTHR38340">
    <property type="entry name" value="S-LAYER PROTEIN"/>
    <property type="match status" value="1"/>
</dbReference>
<evidence type="ECO:0000313" key="6">
    <source>
        <dbReference type="Proteomes" id="UP000480410"/>
    </source>
</evidence>
<evidence type="ECO:0000256" key="1">
    <source>
        <dbReference type="ARBA" id="ARBA00004613"/>
    </source>
</evidence>
<keyword evidence="3" id="KW-0106">Calcium</keyword>
<evidence type="ECO:0000256" key="2">
    <source>
        <dbReference type="ARBA" id="ARBA00022525"/>
    </source>
</evidence>
<dbReference type="EMBL" id="JAAHBV010000028">
    <property type="protein sequence ID" value="NER59036.1"/>
    <property type="molecule type" value="Genomic_DNA"/>
</dbReference>
<comment type="subcellular location">
    <subcellularLocation>
        <location evidence="1">Secreted</location>
    </subcellularLocation>
</comment>
<evidence type="ECO:0000313" key="7">
    <source>
        <dbReference type="Proteomes" id="UP000482634"/>
    </source>
</evidence>
<dbReference type="Gene3D" id="2.150.10.10">
    <property type="entry name" value="Serralysin-like metalloprotease, C-terminal"/>
    <property type="match status" value="2"/>
</dbReference>
<dbReference type="PANTHER" id="PTHR38340:SF1">
    <property type="entry name" value="S-LAYER PROTEIN"/>
    <property type="match status" value="1"/>
</dbReference>
<sequence>MSTTKQGRLDDAYKFSIVGGKVKAVYEYDDGRFERETMERDETWSVQGNNVRMTERDKGVTETEEYADVNGDGIYFKVSETHVGSARSDRISGDSTNDRLFGKSGNDQLWGGAGNDYLRGDAGNDVIDAGAGKDQIVGGAGNDTYKGGAGVDTVIYSSARAGITVDLNKGVAGATLTRGDAAGIGRDTLTGIENVTGGDFHDRLIGNAQNNQLSGGAGNDLLHGGLGRDVLSGGAGKDVFKFASVQEAGTSSKTRDVITDFAKGDKINLSGIDAIAGGRANEAFKFVGDASAVNAANAKGALWFSNGVVYGSTDGDVAPEFQIQVSGVNSMTAADFVL</sequence>
<dbReference type="InterPro" id="IPR011049">
    <property type="entry name" value="Serralysin-like_metalloprot_C"/>
</dbReference>
<dbReference type="SUPFAM" id="SSF51120">
    <property type="entry name" value="beta-Roll"/>
    <property type="match status" value="2"/>
</dbReference>
<protein>
    <submittedName>
        <fullName evidence="5">Calcium-binding protein</fullName>
    </submittedName>
</protein>
<keyword evidence="7" id="KW-1185">Reference proteome</keyword>
<evidence type="ECO:0000256" key="3">
    <source>
        <dbReference type="ARBA" id="ARBA00022837"/>
    </source>
</evidence>
<dbReference type="InterPro" id="IPR050557">
    <property type="entry name" value="RTX_toxin/Mannuronan_C5-epim"/>
</dbReference>
<dbReference type="GO" id="GO:0005576">
    <property type="term" value="C:extracellular region"/>
    <property type="evidence" value="ECO:0007669"/>
    <property type="project" value="UniProtKB-SubCell"/>
</dbReference>
<dbReference type="InterPro" id="IPR018511">
    <property type="entry name" value="Hemolysin-typ_Ca-bd_CS"/>
</dbReference>
<dbReference type="PRINTS" id="PR00313">
    <property type="entry name" value="CABNDNGRPT"/>
</dbReference>
<dbReference type="GO" id="GO:0005509">
    <property type="term" value="F:calcium ion binding"/>
    <property type="evidence" value="ECO:0007669"/>
    <property type="project" value="InterPro"/>
</dbReference>
<gene>
    <name evidence="4" type="ORF">G3435_01655</name>
    <name evidence="5" type="ORF">G3436_14450</name>
</gene>
<keyword evidence="2" id="KW-0964">Secreted</keyword>
<reference evidence="6 7" key="1">
    <citation type="submission" date="2020-02" db="EMBL/GenBank/DDBJ databases">
        <title>Broccoli isolated Pseudomonas sp.</title>
        <authorList>
            <person name="Fujikawa T."/>
            <person name="Sawada H."/>
        </authorList>
    </citation>
    <scope>NUCLEOTIDE SEQUENCE [LARGE SCALE GENOMIC DNA]</scope>
    <source>
        <strain evidence="5 7">MAFF212427</strain>
        <strain evidence="4 6">MAFF212428</strain>
    </source>
</reference>
<dbReference type="Proteomes" id="UP000482634">
    <property type="component" value="Unassembled WGS sequence"/>
</dbReference>